<protein>
    <recommendedName>
        <fullName evidence="4">Invasion gene expression up-regulator SirB</fullName>
    </recommendedName>
</protein>
<sequence>MKHLHMLMALITLGLFLYQTIFVFSGKQLVLSRAFKGASHLIYLLLVGTGLYLFWQLTQVAGVQHWAIAKLVLLFVAVSANIKAIRPTSTNVQARAGMLLAVMAYLIIVILAYTKPGM</sequence>
<feature type="transmembrane region" description="Helical" evidence="1">
    <location>
        <begin position="94"/>
        <end position="113"/>
    </location>
</feature>
<evidence type="ECO:0008006" key="4">
    <source>
        <dbReference type="Google" id="ProtNLM"/>
    </source>
</evidence>
<feature type="transmembrane region" description="Helical" evidence="1">
    <location>
        <begin position="6"/>
        <end position="26"/>
    </location>
</feature>
<evidence type="ECO:0000313" key="3">
    <source>
        <dbReference type="Proteomes" id="UP000035860"/>
    </source>
</evidence>
<dbReference type="Pfam" id="PF04247">
    <property type="entry name" value="SirB"/>
    <property type="match status" value="1"/>
</dbReference>
<keyword evidence="3" id="KW-1185">Reference proteome</keyword>
<comment type="caution">
    <text evidence="2">The sequence shown here is derived from an EMBL/GenBank/DDBJ whole genome shotgun (WGS) entry which is preliminary data.</text>
</comment>
<reference evidence="2 3" key="1">
    <citation type="journal article" date="2014" name="Genome Announc.">
        <title>Draft Genome Sequence of Moraxella bovoculi Strain 237T (ATCC BAA-1259T) Isolated from a Calf with Infectious Bovine Keratoconjunctivitis.</title>
        <authorList>
            <person name="Calcutt M.J."/>
            <person name="Foecking M.F."/>
            <person name="Martin N.T."/>
            <person name="Mhlanga-Mutangadura T."/>
            <person name="Reilly T.J."/>
        </authorList>
    </citation>
    <scope>NUCLEOTIDE SEQUENCE [LARGE SCALE GENOMIC DNA]</scope>
    <source>
        <strain evidence="2 3">237</strain>
    </source>
</reference>
<keyword evidence="1" id="KW-0812">Transmembrane</keyword>
<dbReference type="GeneID" id="301975716"/>
<gene>
    <name evidence="2" type="ORF">MBO_07238</name>
</gene>
<dbReference type="RefSeq" id="WP_036366185.1">
    <property type="nucleotide sequence ID" value="NZ_AOMT01000026.1"/>
</dbReference>
<keyword evidence="1" id="KW-0472">Membrane</keyword>
<keyword evidence="1" id="KW-1133">Transmembrane helix</keyword>
<accession>A0A066UBG8</accession>
<name>A0A066UBG8_9GAMM</name>
<organism evidence="2 3">
    <name type="scientific">Moraxella bovoculi 237</name>
    <dbReference type="NCBI Taxonomy" id="743974"/>
    <lineage>
        <taxon>Bacteria</taxon>
        <taxon>Pseudomonadati</taxon>
        <taxon>Pseudomonadota</taxon>
        <taxon>Gammaproteobacteria</taxon>
        <taxon>Moraxellales</taxon>
        <taxon>Moraxellaceae</taxon>
        <taxon>Moraxella</taxon>
    </lineage>
</organism>
<feature type="transmembrane region" description="Helical" evidence="1">
    <location>
        <begin position="63"/>
        <end position="82"/>
    </location>
</feature>
<dbReference type="OrthoDB" id="6649712at2"/>
<dbReference type="EMBL" id="AOMT01000026">
    <property type="protein sequence ID" value="KDN24741.1"/>
    <property type="molecule type" value="Genomic_DNA"/>
</dbReference>
<dbReference type="PIRSF" id="PIRSF005610">
    <property type="entry name" value="SirB"/>
    <property type="match status" value="1"/>
</dbReference>
<feature type="transmembrane region" description="Helical" evidence="1">
    <location>
        <begin position="38"/>
        <end position="57"/>
    </location>
</feature>
<evidence type="ECO:0000256" key="1">
    <source>
        <dbReference type="SAM" id="Phobius"/>
    </source>
</evidence>
<dbReference type="AlphaFoldDB" id="A0A066UBG8"/>
<dbReference type="Proteomes" id="UP000035860">
    <property type="component" value="Unassembled WGS sequence"/>
</dbReference>
<evidence type="ECO:0000313" key="2">
    <source>
        <dbReference type="EMBL" id="KDN24741.1"/>
    </source>
</evidence>
<proteinExistence type="predicted"/>
<dbReference type="InterPro" id="IPR007360">
    <property type="entry name" value="SirB"/>
</dbReference>